<accession>A0ABQ4U500</accession>
<name>A0ABQ4U500_9HYPH</name>
<gene>
    <name evidence="2" type="ORF">MPOCJGCO_3306</name>
</gene>
<evidence type="ECO:0000259" key="1">
    <source>
        <dbReference type="Pfam" id="PF13480"/>
    </source>
</evidence>
<dbReference type="InterPro" id="IPR038740">
    <property type="entry name" value="BioF2-like_GNAT_dom"/>
</dbReference>
<dbReference type="RefSeq" id="WP_238183754.1">
    <property type="nucleotide sequence ID" value="NZ_BPRB01000193.1"/>
</dbReference>
<dbReference type="SUPFAM" id="SSF55729">
    <property type="entry name" value="Acyl-CoA N-acyltransferases (Nat)"/>
    <property type="match status" value="1"/>
</dbReference>
<proteinExistence type="predicted"/>
<reference evidence="2" key="1">
    <citation type="journal article" date="2021" name="Front. Microbiol.">
        <title>Comprehensive Comparative Genomics and Phenotyping of Methylobacterium Species.</title>
        <authorList>
            <person name="Alessa O."/>
            <person name="Ogura Y."/>
            <person name="Fujitani Y."/>
            <person name="Takami H."/>
            <person name="Hayashi T."/>
            <person name="Sahin N."/>
            <person name="Tani A."/>
        </authorList>
    </citation>
    <scope>NUCLEOTIDE SEQUENCE</scope>
    <source>
        <strain evidence="2">DSM 23632</strain>
    </source>
</reference>
<feature type="domain" description="BioF2-like acetyltransferase" evidence="1">
    <location>
        <begin position="188"/>
        <end position="328"/>
    </location>
</feature>
<organism evidence="2 3">
    <name type="scientific">Methylobacterium trifolii</name>
    <dbReference type="NCBI Taxonomy" id="1003092"/>
    <lineage>
        <taxon>Bacteria</taxon>
        <taxon>Pseudomonadati</taxon>
        <taxon>Pseudomonadota</taxon>
        <taxon>Alphaproteobacteria</taxon>
        <taxon>Hyphomicrobiales</taxon>
        <taxon>Methylobacteriaceae</taxon>
        <taxon>Methylobacterium</taxon>
    </lineage>
</organism>
<dbReference type="Pfam" id="PF13480">
    <property type="entry name" value="Acetyltransf_6"/>
    <property type="match status" value="1"/>
</dbReference>
<evidence type="ECO:0000313" key="2">
    <source>
        <dbReference type="EMBL" id="GJE61185.1"/>
    </source>
</evidence>
<dbReference type="Proteomes" id="UP001055057">
    <property type="component" value="Unassembled WGS sequence"/>
</dbReference>
<keyword evidence="3" id="KW-1185">Reference proteome</keyword>
<evidence type="ECO:0000313" key="3">
    <source>
        <dbReference type="Proteomes" id="UP001055057"/>
    </source>
</evidence>
<dbReference type="EMBL" id="BPRB01000193">
    <property type="protein sequence ID" value="GJE61185.1"/>
    <property type="molecule type" value="Genomic_DNA"/>
</dbReference>
<comment type="caution">
    <text evidence="2">The sequence shown here is derived from an EMBL/GenBank/DDBJ whole genome shotgun (WGS) entry which is preliminary data.</text>
</comment>
<dbReference type="InterPro" id="IPR016181">
    <property type="entry name" value="Acyl_CoA_acyltransferase"/>
</dbReference>
<protein>
    <recommendedName>
        <fullName evidence="1">BioF2-like acetyltransferase domain-containing protein</fullName>
    </recommendedName>
</protein>
<reference evidence="2" key="2">
    <citation type="submission" date="2021-08" db="EMBL/GenBank/DDBJ databases">
        <authorList>
            <person name="Tani A."/>
            <person name="Ola A."/>
            <person name="Ogura Y."/>
            <person name="Katsura K."/>
            <person name="Hayashi T."/>
        </authorList>
    </citation>
    <scope>NUCLEOTIDE SEQUENCE</scope>
    <source>
        <strain evidence="2">DSM 23632</strain>
    </source>
</reference>
<sequence length="380" mass="41027">MRDTARLPNGLVAALRPLTSDTPWIEPWRALGVSALVANPFYEADYAVSAAPAFGAGVRLLVVADRLPEEPGARLAALWPFRTLRTRWGLPLPLLMGWTHGFCPFGAPLLDAEAPERALAALLAAPRALGLAPRLLMPNAPATGPFADLLAHSGTRSATYWRHERAVLDVTGLGAEGRAGYLGHMTGKRRRKLRLAAERLGASAPVTLETIREPGALAAALEEYVALETGGWKGRAGTALGHRPQEAAFMRAMVEALGAQGRVRIDRLRREGRTLAAAILPLTGPEAWFLKISYDEAEAAGAPGVQLVHRLTQAILREGDLTRLDSCAAPDYRLAEMFWTGRRAIAHTLVEAAGGDPLFPLAAALERARERVSRWRAARR</sequence>